<keyword evidence="8" id="KW-0614">Plasmid</keyword>
<accession>A0A7G6T579</accession>
<evidence type="ECO:0000256" key="1">
    <source>
        <dbReference type="ARBA" id="ARBA00001966"/>
    </source>
</evidence>
<dbReference type="InterPro" id="IPR007197">
    <property type="entry name" value="rSAM"/>
</dbReference>
<dbReference type="InterPro" id="IPR023404">
    <property type="entry name" value="rSAM_horseshoe"/>
</dbReference>
<geneLocation type="plasmid" evidence="8 9">
    <name>p_3</name>
</geneLocation>
<dbReference type="GO" id="GO:0046872">
    <property type="term" value="F:metal ion binding"/>
    <property type="evidence" value="ECO:0007669"/>
    <property type="project" value="UniProtKB-KW"/>
</dbReference>
<evidence type="ECO:0000256" key="2">
    <source>
        <dbReference type="ARBA" id="ARBA00022485"/>
    </source>
</evidence>
<feature type="domain" description="Radical SAM core" evidence="7">
    <location>
        <begin position="133"/>
        <end position="349"/>
    </location>
</feature>
<dbReference type="PROSITE" id="PS01278">
    <property type="entry name" value="MTTASE_RADICAL"/>
    <property type="match status" value="1"/>
</dbReference>
<dbReference type="PANTHER" id="PTHR43409">
    <property type="entry name" value="ANAEROBIC MAGNESIUM-PROTOPORPHYRIN IX MONOMETHYL ESTER CYCLASE-RELATED"/>
    <property type="match status" value="1"/>
</dbReference>
<dbReference type="Pfam" id="PF04055">
    <property type="entry name" value="Radical_SAM"/>
    <property type="match status" value="1"/>
</dbReference>
<dbReference type="InterPro" id="IPR006638">
    <property type="entry name" value="Elp3/MiaA/NifB-like_rSAM"/>
</dbReference>
<keyword evidence="3" id="KW-0949">S-adenosyl-L-methionine</keyword>
<keyword evidence="2" id="KW-0004">4Fe-4S</keyword>
<dbReference type="EMBL" id="CP050298">
    <property type="protein sequence ID" value="QND61911.1"/>
    <property type="molecule type" value="Genomic_DNA"/>
</dbReference>
<name>A0A7G6T579_9HYPH</name>
<reference evidence="9" key="1">
    <citation type="journal article" date="2020" name="Mol. Plant Microbe">
        <title>Rhizobial microsymbionts of the narrowly endemic Oxytropis species growing in Kamchatka are characterized by significant genetic diversity and possess a set of genes that are associated with T3SS and T6SS secretion systems and can affect the development of symbiosis.</title>
        <authorList>
            <person name="Safronova V."/>
            <person name="Guro P."/>
            <person name="Sazanova A."/>
            <person name="Kuznetsova I."/>
            <person name="Belimov A."/>
            <person name="Yakubov V."/>
            <person name="Chirak E."/>
            <person name="Afonin A."/>
            <person name="Gogolev Y."/>
            <person name="Andronov E."/>
            <person name="Tikhonovich I."/>
        </authorList>
    </citation>
    <scope>NUCLEOTIDE SEQUENCE [LARGE SCALE GENOMIC DNA]</scope>
    <source>
        <strain evidence="9">583</strain>
        <plasmid evidence="9">p_3</plasmid>
    </source>
</reference>
<dbReference type="SMART" id="SM00729">
    <property type="entry name" value="Elp3"/>
    <property type="match status" value="1"/>
</dbReference>
<dbReference type="PANTHER" id="PTHR43409:SF7">
    <property type="entry name" value="BLL1977 PROTEIN"/>
    <property type="match status" value="1"/>
</dbReference>
<evidence type="ECO:0000256" key="6">
    <source>
        <dbReference type="ARBA" id="ARBA00023014"/>
    </source>
</evidence>
<keyword evidence="6" id="KW-0411">Iron-sulfur</keyword>
<comment type="cofactor">
    <cofactor evidence="1">
        <name>[4Fe-4S] cluster</name>
        <dbReference type="ChEBI" id="CHEBI:49883"/>
    </cofactor>
</comment>
<dbReference type="PROSITE" id="PS51918">
    <property type="entry name" value="RADICAL_SAM"/>
    <property type="match status" value="1"/>
</dbReference>
<evidence type="ECO:0000313" key="8">
    <source>
        <dbReference type="EMBL" id="QND61911.1"/>
    </source>
</evidence>
<dbReference type="Proteomes" id="UP000515465">
    <property type="component" value="Plasmid p_3"/>
</dbReference>
<dbReference type="GO" id="GO:0051539">
    <property type="term" value="F:4 iron, 4 sulfur cluster binding"/>
    <property type="evidence" value="ECO:0007669"/>
    <property type="project" value="UniProtKB-KW"/>
</dbReference>
<protein>
    <submittedName>
        <fullName evidence="8">Radical SAM protein</fullName>
    </submittedName>
</protein>
<dbReference type="SUPFAM" id="SSF102114">
    <property type="entry name" value="Radical SAM enzymes"/>
    <property type="match status" value="1"/>
</dbReference>
<dbReference type="Gene3D" id="3.80.30.20">
    <property type="entry name" value="tm_1862 like domain"/>
    <property type="match status" value="1"/>
</dbReference>
<dbReference type="GO" id="GO:0005829">
    <property type="term" value="C:cytosol"/>
    <property type="evidence" value="ECO:0007669"/>
    <property type="project" value="TreeGrafter"/>
</dbReference>
<dbReference type="InterPro" id="IPR020612">
    <property type="entry name" value="Methylthiotransferase_CS"/>
</dbReference>
<evidence type="ECO:0000256" key="3">
    <source>
        <dbReference type="ARBA" id="ARBA00022691"/>
    </source>
</evidence>
<evidence type="ECO:0000256" key="4">
    <source>
        <dbReference type="ARBA" id="ARBA00022723"/>
    </source>
</evidence>
<dbReference type="SFLD" id="SFLDG01082">
    <property type="entry name" value="B12-binding_domain_containing"/>
    <property type="match status" value="1"/>
</dbReference>
<keyword evidence="5" id="KW-0408">Iron</keyword>
<keyword evidence="4" id="KW-0479">Metal-binding</keyword>
<dbReference type="RefSeq" id="WP_183454898.1">
    <property type="nucleotide sequence ID" value="NZ_CP050298.1"/>
</dbReference>
<evidence type="ECO:0000259" key="7">
    <source>
        <dbReference type="PROSITE" id="PS51918"/>
    </source>
</evidence>
<proteinExistence type="predicted"/>
<dbReference type="InterPro" id="IPR058240">
    <property type="entry name" value="rSAM_sf"/>
</dbReference>
<evidence type="ECO:0000313" key="9">
    <source>
        <dbReference type="Proteomes" id="UP000515465"/>
    </source>
</evidence>
<evidence type="ECO:0000256" key="5">
    <source>
        <dbReference type="ARBA" id="ARBA00023004"/>
    </source>
</evidence>
<organism evidence="8 9">
    <name type="scientific">Mesorhizobium huakuii</name>
    <dbReference type="NCBI Taxonomy" id="28104"/>
    <lineage>
        <taxon>Bacteria</taxon>
        <taxon>Pseudomonadati</taxon>
        <taxon>Pseudomonadota</taxon>
        <taxon>Alphaproteobacteria</taxon>
        <taxon>Hyphomicrobiales</taxon>
        <taxon>Phyllobacteriaceae</taxon>
        <taxon>Mesorhizobium</taxon>
    </lineage>
</organism>
<dbReference type="AlphaFoldDB" id="A0A7G6T579"/>
<dbReference type="InterPro" id="IPR051198">
    <property type="entry name" value="BchE-like"/>
</dbReference>
<sequence>MQKFDVIALLNDFDGVDTFPRMLRYVREFSPSAKVMTFGRLSNQVPGLFERFGFHGIASAGDYEASVAGFIDWIADGKTIPPGVSLRQEDGYGKPAPGIFLHAEHWAFPDVRDIPYGAYDRLYQQDSNKFCGIPERRELVVPLARGCSVGCAYCDVPTMQGLRERRAGVVPTLDYIQQSFDEGPFEYVSFYAPTFTLKKAWVRAFCAEKERRGLRFPWKCVTTLFHLDPELLATMAGAGCVRVSIGLETLDVGAAGSLPKIKQDSLDAFRRLASAGRASGVELNCFVIVGLPGDSIQGIDQTISEVLAQGSRVRPTVYTPYDRIEADMTLEEVGGFNRQMFVEDIYSGEQKDLLYKLLFGNHADRATKS</sequence>
<dbReference type="CDD" id="cd01335">
    <property type="entry name" value="Radical_SAM"/>
    <property type="match status" value="1"/>
</dbReference>
<dbReference type="SFLD" id="SFLDS00029">
    <property type="entry name" value="Radical_SAM"/>
    <property type="match status" value="1"/>
</dbReference>
<dbReference type="GO" id="GO:0003824">
    <property type="term" value="F:catalytic activity"/>
    <property type="evidence" value="ECO:0007669"/>
    <property type="project" value="InterPro"/>
</dbReference>
<gene>
    <name evidence="8" type="ORF">HB778_37825</name>
</gene>